<proteinExistence type="predicted"/>
<evidence type="ECO:0000313" key="1">
    <source>
        <dbReference type="EMBL" id="MBW61225.1"/>
    </source>
</evidence>
<protein>
    <submittedName>
        <fullName evidence="1">Putative secreted protein</fullName>
    </submittedName>
</protein>
<sequence>MLDSSCARRLLISFSSSVVACSVQLPVDLVPSSVRFSNVWFHFSSTLSRIASILSLSSRSSVASSSSLMALTFASTFCSVSSTARFFSSSCSNRCDSSVYLASSSCFRSVEPSCMVRLSF</sequence>
<dbReference type="EMBL" id="GGFJ01012084">
    <property type="protein sequence ID" value="MBW61225.1"/>
    <property type="molecule type" value="Transcribed_RNA"/>
</dbReference>
<reference evidence="1" key="1">
    <citation type="submission" date="2018-01" db="EMBL/GenBank/DDBJ databases">
        <title>An insight into the sialome of Amazonian anophelines.</title>
        <authorList>
            <person name="Ribeiro J.M."/>
            <person name="Scarpassa V."/>
            <person name="Calvo E."/>
        </authorList>
    </citation>
    <scope>NUCLEOTIDE SEQUENCE</scope>
    <source>
        <tissue evidence="1">Salivary glands</tissue>
    </source>
</reference>
<organism evidence="1">
    <name type="scientific">Anopheles marajoara</name>
    <dbReference type="NCBI Taxonomy" id="58244"/>
    <lineage>
        <taxon>Eukaryota</taxon>
        <taxon>Metazoa</taxon>
        <taxon>Ecdysozoa</taxon>
        <taxon>Arthropoda</taxon>
        <taxon>Hexapoda</taxon>
        <taxon>Insecta</taxon>
        <taxon>Pterygota</taxon>
        <taxon>Neoptera</taxon>
        <taxon>Endopterygota</taxon>
        <taxon>Diptera</taxon>
        <taxon>Nematocera</taxon>
        <taxon>Culicoidea</taxon>
        <taxon>Culicidae</taxon>
        <taxon>Anophelinae</taxon>
        <taxon>Anopheles</taxon>
    </lineage>
</organism>
<name>A0A2M4C7L4_9DIPT</name>
<dbReference type="AlphaFoldDB" id="A0A2M4C7L4"/>
<accession>A0A2M4C7L4</accession>